<dbReference type="Pfam" id="PF01509">
    <property type="entry name" value="TruB_N"/>
    <property type="match status" value="1"/>
</dbReference>
<protein>
    <recommendedName>
        <fullName evidence="2">tRNA pseudouridine(55) synthase</fullName>
        <ecNumber evidence="2">5.4.99.25</ecNumber>
    </recommendedName>
</protein>
<dbReference type="InterPro" id="IPR002501">
    <property type="entry name" value="PsdUridine_synth_N"/>
</dbReference>
<dbReference type="GO" id="GO:0006400">
    <property type="term" value="P:tRNA modification"/>
    <property type="evidence" value="ECO:0007669"/>
    <property type="project" value="TreeGrafter"/>
</dbReference>
<dbReference type="SUPFAM" id="SSF55120">
    <property type="entry name" value="Pseudouridine synthase"/>
    <property type="match status" value="1"/>
</dbReference>
<dbReference type="GO" id="GO:1990481">
    <property type="term" value="P:mRNA pseudouridine synthesis"/>
    <property type="evidence" value="ECO:0007669"/>
    <property type="project" value="TreeGrafter"/>
</dbReference>
<evidence type="ECO:0000313" key="7">
    <source>
        <dbReference type="Proteomes" id="UP000290189"/>
    </source>
</evidence>
<name>A0A3P3YNY0_PLABS</name>
<dbReference type="NCBIfam" id="TIGR00431">
    <property type="entry name" value="TruB"/>
    <property type="match status" value="1"/>
</dbReference>
<organism evidence="6 7">
    <name type="scientific">Plasmodiophora brassicae</name>
    <name type="common">Clubroot disease agent</name>
    <dbReference type="NCBI Taxonomy" id="37360"/>
    <lineage>
        <taxon>Eukaryota</taxon>
        <taxon>Sar</taxon>
        <taxon>Rhizaria</taxon>
        <taxon>Endomyxa</taxon>
        <taxon>Phytomyxea</taxon>
        <taxon>Plasmodiophorida</taxon>
        <taxon>Plasmodiophoridae</taxon>
        <taxon>Plasmodiophora</taxon>
    </lineage>
</organism>
<keyword evidence="6" id="KW-0496">Mitochondrion</keyword>
<dbReference type="InterPro" id="IPR014780">
    <property type="entry name" value="tRNA_psdUridine_synth_TruB"/>
</dbReference>
<dbReference type="PANTHER" id="PTHR13767:SF2">
    <property type="entry name" value="PSEUDOURIDYLATE SYNTHASE TRUB1"/>
    <property type="match status" value="1"/>
</dbReference>
<dbReference type="PANTHER" id="PTHR13767">
    <property type="entry name" value="TRNA-PSEUDOURIDINE SYNTHASE"/>
    <property type="match status" value="1"/>
</dbReference>
<evidence type="ECO:0000256" key="3">
    <source>
        <dbReference type="ARBA" id="ARBA00022694"/>
    </source>
</evidence>
<dbReference type="Gene3D" id="3.30.2350.10">
    <property type="entry name" value="Pseudouridine synthase"/>
    <property type="match status" value="1"/>
</dbReference>
<evidence type="ECO:0000259" key="5">
    <source>
        <dbReference type="Pfam" id="PF01509"/>
    </source>
</evidence>
<dbReference type="AlphaFoldDB" id="A0A3P3YNY0"/>
<evidence type="ECO:0000256" key="4">
    <source>
        <dbReference type="ARBA" id="ARBA00023235"/>
    </source>
</evidence>
<dbReference type="InterPro" id="IPR020103">
    <property type="entry name" value="PsdUridine_synth_cat_dom_sf"/>
</dbReference>
<keyword evidence="4" id="KW-0413">Isomerase</keyword>
<dbReference type="EC" id="5.4.99.25" evidence="2"/>
<dbReference type="HAMAP" id="MF_01080">
    <property type="entry name" value="TruB_bact"/>
    <property type="match status" value="1"/>
</dbReference>
<keyword evidence="3" id="KW-0819">tRNA processing</keyword>
<gene>
    <name evidence="6" type="ORF">PLBR_LOCUS9137</name>
</gene>
<sequence>MVAARRSCSMVAARTSLRPVPTSGFLPIYKAPGTLSADVCARVKRTLRRHGDYPSKLKVGHGGTLDYFAEGLLVLGIGPATKRLTSVLHGPKRYRCIATLGTSTDTLDPHGKVVETMPFEHVTKDAVQDALTRLTGTVWQVPPQYSALKIGGVRCSDRVRKGEAVDLPARQVEVHRLELVQFRLPDIHFDIRCGPGFYVRSFVRDLGAAVGSCAFTSHLCRMECGPFALPDPTVLNSNDVELQAILDSIRPLPGDAPCDTPW</sequence>
<dbReference type="Proteomes" id="UP000290189">
    <property type="component" value="Unassembled WGS sequence"/>
</dbReference>
<geneLocation type="mitochondrion" evidence="6"/>
<evidence type="ECO:0000313" key="6">
    <source>
        <dbReference type="EMBL" id="SPR01922.1"/>
    </source>
</evidence>
<feature type="domain" description="Pseudouridine synthase II N-terminal" evidence="5">
    <location>
        <begin position="58"/>
        <end position="199"/>
    </location>
</feature>
<dbReference type="EMBL" id="OVEO01000019">
    <property type="protein sequence ID" value="SPR01922.1"/>
    <property type="molecule type" value="Genomic_DNA"/>
</dbReference>
<evidence type="ECO:0000256" key="1">
    <source>
        <dbReference type="ARBA" id="ARBA00008999"/>
    </source>
</evidence>
<dbReference type="GO" id="GO:0005634">
    <property type="term" value="C:nucleus"/>
    <property type="evidence" value="ECO:0007669"/>
    <property type="project" value="TreeGrafter"/>
</dbReference>
<comment type="similarity">
    <text evidence="1">Belongs to the pseudouridine synthase TruB family.</text>
</comment>
<dbReference type="GO" id="GO:0003723">
    <property type="term" value="F:RNA binding"/>
    <property type="evidence" value="ECO:0007669"/>
    <property type="project" value="InterPro"/>
</dbReference>
<accession>A0A3P3YNY0</accession>
<evidence type="ECO:0000256" key="2">
    <source>
        <dbReference type="ARBA" id="ARBA00012787"/>
    </source>
</evidence>
<dbReference type="GO" id="GO:0160148">
    <property type="term" value="F:tRNA pseudouridine(55) synthase activity"/>
    <property type="evidence" value="ECO:0007669"/>
    <property type="project" value="UniProtKB-EC"/>
</dbReference>
<proteinExistence type="inferred from homology"/>
<reference evidence="6 7" key="1">
    <citation type="submission" date="2018-03" db="EMBL/GenBank/DDBJ databases">
        <authorList>
            <person name="Fogelqvist J."/>
        </authorList>
    </citation>
    <scope>NUCLEOTIDE SEQUENCE [LARGE SCALE GENOMIC DNA]</scope>
</reference>